<dbReference type="Gene3D" id="3.30.160.60">
    <property type="entry name" value="Classic Zinc Finger"/>
    <property type="match status" value="2"/>
</dbReference>
<evidence type="ECO:0000256" key="4">
    <source>
        <dbReference type="ARBA" id="ARBA00022771"/>
    </source>
</evidence>
<keyword evidence="6" id="KW-0539">Nucleus</keyword>
<comment type="caution">
    <text evidence="10">The sequence shown here is derived from an EMBL/GenBank/DDBJ whole genome shotgun (WGS) entry which is preliminary data.</text>
</comment>
<dbReference type="OrthoDB" id="8117402at2759"/>
<feature type="domain" description="C2H2-type" evidence="9">
    <location>
        <begin position="257"/>
        <end position="288"/>
    </location>
</feature>
<dbReference type="SMART" id="SM00355">
    <property type="entry name" value="ZnF_C2H2"/>
    <property type="match status" value="4"/>
</dbReference>
<dbReference type="InterPro" id="IPR013087">
    <property type="entry name" value="Znf_C2H2_type"/>
</dbReference>
<keyword evidence="2" id="KW-0479">Metal-binding</keyword>
<dbReference type="Proteomes" id="UP000635477">
    <property type="component" value="Unassembled WGS sequence"/>
</dbReference>
<comment type="subcellular location">
    <subcellularLocation>
        <location evidence="1">Nucleus</location>
    </subcellularLocation>
</comment>
<dbReference type="PANTHER" id="PTHR24406">
    <property type="entry name" value="TRANSCRIPTIONAL REPRESSOR CTCFL-RELATED"/>
    <property type="match status" value="1"/>
</dbReference>
<evidence type="ECO:0000256" key="5">
    <source>
        <dbReference type="ARBA" id="ARBA00022833"/>
    </source>
</evidence>
<evidence type="ECO:0000256" key="3">
    <source>
        <dbReference type="ARBA" id="ARBA00022737"/>
    </source>
</evidence>
<dbReference type="GO" id="GO:0008270">
    <property type="term" value="F:zinc ion binding"/>
    <property type="evidence" value="ECO:0007669"/>
    <property type="project" value="UniProtKB-KW"/>
</dbReference>
<keyword evidence="3" id="KW-0677">Repeat</keyword>
<gene>
    <name evidence="10" type="ORF">FZEAL_8819</name>
</gene>
<proteinExistence type="predicted"/>
<evidence type="ECO:0000313" key="11">
    <source>
        <dbReference type="Proteomes" id="UP000635477"/>
    </source>
</evidence>
<accession>A0A8H4XHG8</accession>
<dbReference type="PROSITE" id="PS50157">
    <property type="entry name" value="ZINC_FINGER_C2H2_2"/>
    <property type="match status" value="1"/>
</dbReference>
<dbReference type="InterPro" id="IPR050888">
    <property type="entry name" value="ZnF_C2H2-type_TF"/>
</dbReference>
<reference evidence="10" key="2">
    <citation type="submission" date="2020-05" db="EMBL/GenBank/DDBJ databases">
        <authorList>
            <person name="Kim H.-S."/>
            <person name="Proctor R.H."/>
            <person name="Brown D.W."/>
        </authorList>
    </citation>
    <scope>NUCLEOTIDE SEQUENCE</scope>
    <source>
        <strain evidence="10">NRRL 22465</strain>
    </source>
</reference>
<dbReference type="GO" id="GO:0005634">
    <property type="term" value="C:nucleus"/>
    <property type="evidence" value="ECO:0007669"/>
    <property type="project" value="UniProtKB-SubCell"/>
</dbReference>
<evidence type="ECO:0000256" key="7">
    <source>
        <dbReference type="PROSITE-ProRule" id="PRU00042"/>
    </source>
</evidence>
<keyword evidence="4 7" id="KW-0863">Zinc-finger</keyword>
<feature type="region of interest" description="Disordered" evidence="8">
    <location>
        <begin position="200"/>
        <end position="230"/>
    </location>
</feature>
<evidence type="ECO:0000256" key="1">
    <source>
        <dbReference type="ARBA" id="ARBA00004123"/>
    </source>
</evidence>
<feature type="region of interest" description="Disordered" evidence="8">
    <location>
        <begin position="361"/>
        <end position="381"/>
    </location>
</feature>
<dbReference type="EMBL" id="JABEYC010000784">
    <property type="protein sequence ID" value="KAF4974257.1"/>
    <property type="molecule type" value="Genomic_DNA"/>
</dbReference>
<keyword evidence="5" id="KW-0862">Zinc</keyword>
<evidence type="ECO:0000259" key="9">
    <source>
        <dbReference type="PROSITE" id="PS50157"/>
    </source>
</evidence>
<evidence type="ECO:0000256" key="2">
    <source>
        <dbReference type="ARBA" id="ARBA00022723"/>
    </source>
</evidence>
<evidence type="ECO:0000256" key="8">
    <source>
        <dbReference type="SAM" id="MobiDB-lite"/>
    </source>
</evidence>
<sequence>MPSGIQANGTWLCKPCQLTFSSWVALLKHKANMRSAGKPRHVHCKFCGEDFKTQAAEIKHIQLNHPQAQNLECPGCGKGPFVRLGGLMTHIERECTILVIGDIENLRGHKMDFSSRLQVLTREPIKGNYVDYMPTQAMGYTRSTRGLVRSAYDVESTFGAGSKTEPFWLEKKEFPQLVAPKAPAVTVKKEDEETPWEWPKAKNLFPDAPPAQNPTPEQLKEAASPNPRAMHEALDPHHPEHPTFTVDRYYCTYSNRYTCPASGCMKTFKKALGLLAHLKSPAHSATKYRCPYCLRTFVSLSAITQHAESNGVRCRIRETDTYDVYLDQLTAGMVDVSLDRHEDGTVKFEQSKKFRHEILGSRSTNGEEAGGDPYKGKEIQW</sequence>
<reference evidence="10" key="1">
    <citation type="journal article" date="2020" name="BMC Genomics">
        <title>Correction to: Identification and distribution of gene clusters required for synthesis of sphingolipid metabolism inhibitors in diverse species of the filamentous fungus Fusarium.</title>
        <authorList>
            <person name="Kim H.S."/>
            <person name="Lohmar J.M."/>
            <person name="Busman M."/>
            <person name="Brown D.W."/>
            <person name="Naumann T.A."/>
            <person name="Divon H.H."/>
            <person name="Lysoe E."/>
            <person name="Uhlig S."/>
            <person name="Proctor R.H."/>
        </authorList>
    </citation>
    <scope>NUCLEOTIDE SEQUENCE</scope>
    <source>
        <strain evidence="10">NRRL 22465</strain>
    </source>
</reference>
<evidence type="ECO:0000256" key="6">
    <source>
        <dbReference type="ARBA" id="ARBA00023242"/>
    </source>
</evidence>
<dbReference type="AlphaFoldDB" id="A0A8H4XHG8"/>
<evidence type="ECO:0000313" key="10">
    <source>
        <dbReference type="EMBL" id="KAF4974257.1"/>
    </source>
</evidence>
<organism evidence="10 11">
    <name type="scientific">Fusarium zealandicum</name>
    <dbReference type="NCBI Taxonomy" id="1053134"/>
    <lineage>
        <taxon>Eukaryota</taxon>
        <taxon>Fungi</taxon>
        <taxon>Dikarya</taxon>
        <taxon>Ascomycota</taxon>
        <taxon>Pezizomycotina</taxon>
        <taxon>Sordariomycetes</taxon>
        <taxon>Hypocreomycetidae</taxon>
        <taxon>Hypocreales</taxon>
        <taxon>Nectriaceae</taxon>
        <taxon>Fusarium</taxon>
        <taxon>Fusarium staphyleae species complex</taxon>
    </lineage>
</organism>
<dbReference type="PROSITE" id="PS00028">
    <property type="entry name" value="ZINC_FINGER_C2H2_1"/>
    <property type="match status" value="2"/>
</dbReference>
<protein>
    <recommendedName>
        <fullName evidence="9">C2H2-type domain-containing protein</fullName>
    </recommendedName>
</protein>
<name>A0A8H4XHG8_9HYPO</name>
<keyword evidence="11" id="KW-1185">Reference proteome</keyword>